<proteinExistence type="predicted"/>
<dbReference type="Proteomes" id="UP000663623">
    <property type="component" value="Chromosome"/>
</dbReference>
<reference evidence="1 2" key="1">
    <citation type="submission" date="2021-02" db="EMBL/GenBank/DDBJ databases">
        <title>Nitrogen-fixing ability and nitrogen fixation related genes of thermophilic fermentative bacteria in the genus Caldicellulosiruptor.</title>
        <authorList>
            <person name="Chen Y."/>
            <person name="Nishihara A."/>
            <person name="Haruta S."/>
        </authorList>
    </citation>
    <scope>NUCLEOTIDE SEQUENCE [LARGE SCALE GENOMIC DNA]</scope>
    <source>
        <strain evidence="1 2">YA01</strain>
    </source>
</reference>
<protein>
    <submittedName>
        <fullName evidence="1">Uncharacterized protein</fullName>
    </submittedName>
</protein>
<keyword evidence="2" id="KW-1185">Reference proteome</keyword>
<accession>A0ABM7NP88</accession>
<gene>
    <name evidence="1" type="ORF">CaldiYA01_18840</name>
</gene>
<name>A0ABM7NP88_9FIRM</name>
<sequence>MYAVQAYCGSSNKNSLFSIGVSSFGTNKQGQITAYGEASINIGKAMVSAIEIKQSFGLSIGGITVEVG</sequence>
<evidence type="ECO:0000313" key="1">
    <source>
        <dbReference type="EMBL" id="BCS81924.1"/>
    </source>
</evidence>
<organism evidence="1 2">
    <name type="scientific">Caldicellulosiruptor diazotrophicus</name>
    <dbReference type="NCBI Taxonomy" id="2806205"/>
    <lineage>
        <taxon>Bacteria</taxon>
        <taxon>Bacillati</taxon>
        <taxon>Bacillota</taxon>
        <taxon>Bacillota incertae sedis</taxon>
        <taxon>Caldicellulosiruptorales</taxon>
        <taxon>Caldicellulosiruptoraceae</taxon>
        <taxon>Caldicellulosiruptor</taxon>
    </lineage>
</organism>
<evidence type="ECO:0000313" key="2">
    <source>
        <dbReference type="Proteomes" id="UP000663623"/>
    </source>
</evidence>
<dbReference type="RefSeq" id="WP_207179092.1">
    <property type="nucleotide sequence ID" value="NZ_AP024480.1"/>
</dbReference>
<dbReference type="EMBL" id="AP024480">
    <property type="protein sequence ID" value="BCS81924.1"/>
    <property type="molecule type" value="Genomic_DNA"/>
</dbReference>